<accession>A0A5C3PNG3</accession>
<proteinExistence type="predicted"/>
<keyword evidence="3" id="KW-1185">Reference proteome</keyword>
<organism evidence="2 3">
    <name type="scientific">Polyporus arcularius HHB13444</name>
    <dbReference type="NCBI Taxonomy" id="1314778"/>
    <lineage>
        <taxon>Eukaryota</taxon>
        <taxon>Fungi</taxon>
        <taxon>Dikarya</taxon>
        <taxon>Basidiomycota</taxon>
        <taxon>Agaricomycotina</taxon>
        <taxon>Agaricomycetes</taxon>
        <taxon>Polyporales</taxon>
        <taxon>Polyporaceae</taxon>
        <taxon>Polyporus</taxon>
    </lineage>
</organism>
<gene>
    <name evidence="2" type="ORF">K466DRAFT_483535</name>
</gene>
<reference evidence="2 3" key="1">
    <citation type="journal article" date="2019" name="Nat. Ecol. Evol.">
        <title>Megaphylogeny resolves global patterns of mushroom evolution.</title>
        <authorList>
            <person name="Varga T."/>
            <person name="Krizsan K."/>
            <person name="Foldi C."/>
            <person name="Dima B."/>
            <person name="Sanchez-Garcia M."/>
            <person name="Sanchez-Ramirez S."/>
            <person name="Szollosi G.J."/>
            <person name="Szarkandi J.G."/>
            <person name="Papp V."/>
            <person name="Albert L."/>
            <person name="Andreopoulos W."/>
            <person name="Angelini C."/>
            <person name="Antonin V."/>
            <person name="Barry K.W."/>
            <person name="Bougher N.L."/>
            <person name="Buchanan P."/>
            <person name="Buyck B."/>
            <person name="Bense V."/>
            <person name="Catcheside P."/>
            <person name="Chovatia M."/>
            <person name="Cooper J."/>
            <person name="Damon W."/>
            <person name="Desjardin D."/>
            <person name="Finy P."/>
            <person name="Geml J."/>
            <person name="Haridas S."/>
            <person name="Hughes K."/>
            <person name="Justo A."/>
            <person name="Karasinski D."/>
            <person name="Kautmanova I."/>
            <person name="Kiss B."/>
            <person name="Kocsube S."/>
            <person name="Kotiranta H."/>
            <person name="LaButti K.M."/>
            <person name="Lechner B.E."/>
            <person name="Liimatainen K."/>
            <person name="Lipzen A."/>
            <person name="Lukacs Z."/>
            <person name="Mihaltcheva S."/>
            <person name="Morgado L.N."/>
            <person name="Niskanen T."/>
            <person name="Noordeloos M.E."/>
            <person name="Ohm R.A."/>
            <person name="Ortiz-Santana B."/>
            <person name="Ovrebo C."/>
            <person name="Racz N."/>
            <person name="Riley R."/>
            <person name="Savchenko A."/>
            <person name="Shiryaev A."/>
            <person name="Soop K."/>
            <person name="Spirin V."/>
            <person name="Szebenyi C."/>
            <person name="Tomsovsky M."/>
            <person name="Tulloss R.E."/>
            <person name="Uehling J."/>
            <person name="Grigoriev I.V."/>
            <person name="Vagvolgyi C."/>
            <person name="Papp T."/>
            <person name="Martin F.M."/>
            <person name="Miettinen O."/>
            <person name="Hibbett D.S."/>
            <person name="Nagy L.G."/>
        </authorList>
    </citation>
    <scope>NUCLEOTIDE SEQUENCE [LARGE SCALE GENOMIC DNA]</scope>
    <source>
        <strain evidence="2 3">HHB13444</strain>
    </source>
</reference>
<evidence type="ECO:0000256" key="1">
    <source>
        <dbReference type="SAM" id="MobiDB-lite"/>
    </source>
</evidence>
<dbReference type="Proteomes" id="UP000308197">
    <property type="component" value="Unassembled WGS sequence"/>
</dbReference>
<evidence type="ECO:0000313" key="2">
    <source>
        <dbReference type="EMBL" id="TFK91086.1"/>
    </source>
</evidence>
<name>A0A5C3PNG3_9APHY</name>
<feature type="non-terminal residue" evidence="2">
    <location>
        <position position="1"/>
    </location>
</feature>
<dbReference type="InParanoid" id="A0A5C3PNG3"/>
<protein>
    <submittedName>
        <fullName evidence="2">Uncharacterized protein</fullName>
    </submittedName>
</protein>
<sequence length="120" mass="13139">RASVVPNRHSQLPGSASSSSTAAVAKLAEKKKEFEAVAALERSSAQFVVRTEDLGDDFDINPGATLVVHGKVLQQWPDMFRILDLFLSHRDQRTEGEDASVTTTGERLVRVPIDQLHQTG</sequence>
<dbReference type="AlphaFoldDB" id="A0A5C3PNG3"/>
<feature type="region of interest" description="Disordered" evidence="1">
    <location>
        <begin position="1"/>
        <end position="21"/>
    </location>
</feature>
<dbReference type="EMBL" id="ML211029">
    <property type="protein sequence ID" value="TFK91086.1"/>
    <property type="molecule type" value="Genomic_DNA"/>
</dbReference>
<evidence type="ECO:0000313" key="3">
    <source>
        <dbReference type="Proteomes" id="UP000308197"/>
    </source>
</evidence>